<keyword evidence="5" id="KW-1185">Reference proteome</keyword>
<dbReference type="Proteomes" id="UP000078597">
    <property type="component" value="Unassembled WGS sequence"/>
</dbReference>
<reference evidence="2" key="2">
    <citation type="submission" date="2016-05" db="EMBL/GenBank/DDBJ databases">
        <authorList>
            <person name="Lavstsen T."/>
            <person name="Jespersen J.S."/>
        </authorList>
    </citation>
    <scope>NUCLEOTIDE SEQUENCE [LARGE SCALE GENOMIC DNA]</scope>
</reference>
<evidence type="ECO:0000313" key="5">
    <source>
        <dbReference type="Proteomes" id="UP000219813"/>
    </source>
</evidence>
<reference evidence="4" key="1">
    <citation type="submission" date="2016-05" db="EMBL/GenBank/DDBJ databases">
        <authorList>
            <person name="Naeem Raeece"/>
        </authorList>
    </citation>
    <scope>NUCLEOTIDE SEQUENCE [LARGE SCALE GENOMIC DNA]</scope>
</reference>
<keyword evidence="1" id="KW-1133">Transmembrane helix</keyword>
<dbReference type="Proteomes" id="UP000219813">
    <property type="component" value="Chromosome 12"/>
</dbReference>
<keyword evidence="1" id="KW-0472">Membrane</keyword>
<dbReference type="GeneID" id="39870651"/>
<keyword evidence="1" id="KW-0812">Transmembrane</keyword>
<organism evidence="2 4">
    <name type="scientific">Plasmodium malariae</name>
    <dbReference type="NCBI Taxonomy" id="5858"/>
    <lineage>
        <taxon>Eukaryota</taxon>
        <taxon>Sar</taxon>
        <taxon>Alveolata</taxon>
        <taxon>Apicomplexa</taxon>
        <taxon>Aconoidasida</taxon>
        <taxon>Haemosporida</taxon>
        <taxon>Plasmodiidae</taxon>
        <taxon>Plasmodium</taxon>
        <taxon>Plasmodium (Plasmodium)</taxon>
    </lineage>
</organism>
<dbReference type="VEuPathDB" id="PlasmoDB:PmUG01_12066200"/>
<feature type="transmembrane region" description="Helical" evidence="1">
    <location>
        <begin position="346"/>
        <end position="370"/>
    </location>
</feature>
<gene>
    <name evidence="3" type="primary">PmUG01_12066200</name>
    <name evidence="2" type="ORF">PMALA_023650</name>
    <name evidence="3" type="ORF">PMUG01_12066200</name>
</gene>
<evidence type="ECO:0000313" key="2">
    <source>
        <dbReference type="EMBL" id="SBS88734.1"/>
    </source>
</evidence>
<evidence type="ECO:0000256" key="1">
    <source>
        <dbReference type="SAM" id="Phobius"/>
    </source>
</evidence>
<protein>
    <submittedName>
        <fullName evidence="2">Uncharacterized protein</fullName>
    </submittedName>
</protein>
<evidence type="ECO:0000313" key="4">
    <source>
        <dbReference type="Proteomes" id="UP000078597"/>
    </source>
</evidence>
<dbReference type="EMBL" id="FLQW01001265">
    <property type="protein sequence ID" value="SBS88734.1"/>
    <property type="molecule type" value="Genomic_DNA"/>
</dbReference>
<dbReference type="OMA" id="CVDYFCN"/>
<dbReference type="EMBL" id="LT594633">
    <property type="protein sequence ID" value="SCO94065.1"/>
    <property type="molecule type" value="Genomic_DNA"/>
</dbReference>
<dbReference type="AlphaFoldDB" id="A0A1A8WBZ6"/>
<dbReference type="KEGG" id="pmal:PMUG01_12066200"/>
<proteinExistence type="predicted"/>
<name>A0A1A8WBZ6_PLAMA</name>
<dbReference type="RefSeq" id="XP_028863341.1">
    <property type="nucleotide sequence ID" value="XM_029006897.1"/>
</dbReference>
<evidence type="ECO:0000313" key="3">
    <source>
        <dbReference type="EMBL" id="SCO94065.1"/>
    </source>
</evidence>
<reference evidence="3 5" key="3">
    <citation type="submission" date="2016-06" db="EMBL/GenBank/DDBJ databases">
        <authorList>
            <consortium name="Pathogen Informatics"/>
        </authorList>
    </citation>
    <scope>NUCLEOTIDE SEQUENCE [LARGE SCALE GENOMIC DNA]</scope>
</reference>
<sequence>MIRSIALRCKNNTKVNGKWKISSNVDYKRVKFKWDDKYFSLCICDLVPSNKNNVEELEMKNMNIIKDITKTKYDFVIFGIGYLDSDKILKSFNRADLLQTKRIDSIHSNLKKANGQYISIVQQCLLLKIPHFFLGRDRLTELTSIGTAIFSNPKEIFSLLYYFLINSEKNGKNSSTTSSQHKRELEDKEYNLQFNAPNFYNALIVENALYLIYNIHATLLKIVKSKYYIPPHGSTASTSTSNYTNTSNGINNTDVKKNVKQRIFSFFNETTYDQINNIRNQIRRTELFDDYIISTDKTDINILIVCDSISVDYFYNYLQKNLYLWHTISPFYNELFALEKKNIYKFVLSLFLFIIAPLAWALTFLIRYLYYLWVEYFTKGKVITVGGDLFFQDSKLVHANEHTINSEDNYDKFINSINNNTTEFEKVSLLGGLLQWFKNKSRN</sequence>
<dbReference type="OrthoDB" id="332498at2759"/>
<accession>A0A1A8WBZ6</accession>